<evidence type="ECO:0000313" key="6">
    <source>
        <dbReference type="EMBL" id="EJN61457.1"/>
    </source>
</evidence>
<dbReference type="AlphaFoldDB" id="J3F092"/>
<dbReference type="OrthoDB" id="308433at2157"/>
<protein>
    <recommendedName>
        <fullName evidence="5">Probable membrane transporter protein</fullName>
    </recommendedName>
</protein>
<feature type="transmembrane region" description="Helical" evidence="5">
    <location>
        <begin position="149"/>
        <end position="176"/>
    </location>
</feature>
<name>J3F092_9EURY</name>
<dbReference type="EMBL" id="ALJD01000002">
    <property type="protein sequence ID" value="EJN61457.1"/>
    <property type="molecule type" value="Genomic_DNA"/>
</dbReference>
<dbReference type="InterPro" id="IPR051598">
    <property type="entry name" value="TSUP/Inactive_protease-like"/>
</dbReference>
<evidence type="ECO:0000256" key="3">
    <source>
        <dbReference type="ARBA" id="ARBA00022989"/>
    </source>
</evidence>
<comment type="subcellular location">
    <subcellularLocation>
        <location evidence="5">Cell membrane</location>
        <topology evidence="5">Multi-pass membrane protein</topology>
    </subcellularLocation>
    <subcellularLocation>
        <location evidence="1">Membrane</location>
        <topology evidence="1">Multi-pass membrane protein</topology>
    </subcellularLocation>
</comment>
<evidence type="ECO:0000256" key="1">
    <source>
        <dbReference type="ARBA" id="ARBA00004141"/>
    </source>
</evidence>
<keyword evidence="3 5" id="KW-1133">Transmembrane helix</keyword>
<keyword evidence="2 5" id="KW-0812">Transmembrane</keyword>
<dbReference type="InterPro" id="IPR002781">
    <property type="entry name" value="TM_pro_TauE-like"/>
</dbReference>
<sequence length="259" mass="25957">MILGLGFDVGLAAVLVFVAFFAGIGITAVGPGGIFLTVALFALTPVAPATVVGTASATFVATGLLGTATYVRSGELSDATGWRLAAVLSATGIVGALLGVQLNDILPTDLFGVLLGVFVSATGLLIWWRTRTSTDVTLDPTTRRGTLVTAGLGLFVGVAGGLLGVGGPVLAVPLLVASGVPLLAAVGAAQVQSVFIAAFATAGYLVRDAVSVELAVLVGVPELAGVVVGWWVAHHVDETRLKQVLAAVLVVVGPYIAFS</sequence>
<evidence type="ECO:0000313" key="7">
    <source>
        <dbReference type="Proteomes" id="UP000007813"/>
    </source>
</evidence>
<dbReference type="PANTHER" id="PTHR43701:SF2">
    <property type="entry name" value="MEMBRANE TRANSPORTER PROTEIN YJNA-RELATED"/>
    <property type="match status" value="1"/>
</dbReference>
<comment type="caution">
    <text evidence="6">The sequence shown here is derived from an EMBL/GenBank/DDBJ whole genome shotgun (WGS) entry which is preliminary data.</text>
</comment>
<feature type="transmembrane region" description="Helical" evidence="5">
    <location>
        <begin position="239"/>
        <end position="258"/>
    </location>
</feature>
<dbReference type="GO" id="GO:0005886">
    <property type="term" value="C:plasma membrane"/>
    <property type="evidence" value="ECO:0007669"/>
    <property type="project" value="UniProtKB-SubCell"/>
</dbReference>
<dbReference type="PANTHER" id="PTHR43701">
    <property type="entry name" value="MEMBRANE TRANSPORTER PROTEIN MJ0441-RELATED"/>
    <property type="match status" value="1"/>
</dbReference>
<keyword evidence="4 5" id="KW-0472">Membrane</keyword>
<evidence type="ECO:0000256" key="5">
    <source>
        <dbReference type="RuleBase" id="RU363041"/>
    </source>
</evidence>
<dbReference type="PATRIC" id="fig|1210908.3.peg.475"/>
<feature type="transmembrane region" description="Helical" evidence="5">
    <location>
        <begin position="82"/>
        <end position="102"/>
    </location>
</feature>
<evidence type="ECO:0000256" key="4">
    <source>
        <dbReference type="ARBA" id="ARBA00023136"/>
    </source>
</evidence>
<dbReference type="eggNOG" id="arCOG02050">
    <property type="taxonomic scope" value="Archaea"/>
</dbReference>
<dbReference type="Pfam" id="PF01925">
    <property type="entry name" value="TauE"/>
    <property type="match status" value="1"/>
</dbReference>
<accession>J3F092</accession>
<feature type="transmembrane region" description="Helical" evidence="5">
    <location>
        <begin position="12"/>
        <end position="43"/>
    </location>
</feature>
<feature type="transmembrane region" description="Helical" evidence="5">
    <location>
        <begin position="212"/>
        <end position="233"/>
    </location>
</feature>
<feature type="transmembrane region" description="Helical" evidence="5">
    <location>
        <begin position="182"/>
        <end position="205"/>
    </location>
</feature>
<comment type="similarity">
    <text evidence="5">Belongs to the 4-toluene sulfonate uptake permease (TSUP) (TC 2.A.102) family.</text>
</comment>
<organism evidence="6 7">
    <name type="scientific">Halogranum salarium B-1</name>
    <dbReference type="NCBI Taxonomy" id="1210908"/>
    <lineage>
        <taxon>Archaea</taxon>
        <taxon>Methanobacteriati</taxon>
        <taxon>Methanobacteriota</taxon>
        <taxon>Stenosarchaea group</taxon>
        <taxon>Halobacteria</taxon>
        <taxon>Halobacteriales</taxon>
        <taxon>Haloferacaceae</taxon>
    </lineage>
</organism>
<evidence type="ECO:0000256" key="2">
    <source>
        <dbReference type="ARBA" id="ARBA00022692"/>
    </source>
</evidence>
<feature type="transmembrane region" description="Helical" evidence="5">
    <location>
        <begin position="108"/>
        <end position="128"/>
    </location>
</feature>
<reference evidence="6 7" key="1">
    <citation type="journal article" date="2012" name="J. Bacteriol.">
        <title>Draft Genome Sequence of the Extremely Halophilic Archaeon Halogranum salarium B-1T.</title>
        <authorList>
            <person name="Kim K.K."/>
            <person name="Lee K.C."/>
            <person name="Lee J.S."/>
        </authorList>
    </citation>
    <scope>NUCLEOTIDE SEQUENCE [LARGE SCALE GENOMIC DNA]</scope>
    <source>
        <strain evidence="6 7">B-1</strain>
    </source>
</reference>
<feature type="transmembrane region" description="Helical" evidence="5">
    <location>
        <begin position="49"/>
        <end position="70"/>
    </location>
</feature>
<dbReference type="Proteomes" id="UP000007813">
    <property type="component" value="Unassembled WGS sequence"/>
</dbReference>
<gene>
    <name evidence="6" type="ORF">HSB1_04980</name>
</gene>
<dbReference type="RefSeq" id="WP_009374495.1">
    <property type="nucleotide sequence ID" value="NZ_ALJD01000002.1"/>
</dbReference>
<keyword evidence="5" id="KW-1003">Cell membrane</keyword>
<proteinExistence type="inferred from homology"/>